<reference evidence="2 3" key="1">
    <citation type="journal article" date="2018" name="Plant J.">
        <title>Genome sequences of Chlorella sorokiniana UTEX 1602 and Micractinium conductrix SAG 241.80: implications to maltose excretion by a green alga.</title>
        <authorList>
            <person name="Arriola M.B."/>
            <person name="Velmurugan N."/>
            <person name="Zhang Y."/>
            <person name="Plunkett M.H."/>
            <person name="Hondzo H."/>
            <person name="Barney B.M."/>
        </authorList>
    </citation>
    <scope>NUCLEOTIDE SEQUENCE [LARGE SCALE GENOMIC DNA]</scope>
    <source>
        <strain evidence="2 3">SAG 241.80</strain>
    </source>
</reference>
<sequence>MSNLSNSVGEGGGGGWQGSDFTDTGYGTHEGAGNVPTGAQWQKGTGYDEHGQVATSFGRWPVAYDPVTGMAVENVTGAYDMGGAEGVGDMSLPAAAGLVDVSAAAPAVGTEATPEMQAAVQEFFMRREQQQQAERAQQEGQQAPPAAGEAAGQGEGGS</sequence>
<dbReference type="OrthoDB" id="515637at2759"/>
<protein>
    <submittedName>
        <fullName evidence="2">Acetylcholinesterase</fullName>
    </submittedName>
</protein>
<gene>
    <name evidence="2" type="primary">g775</name>
    <name evidence="2" type="ORF">C2E20_0775</name>
</gene>
<evidence type="ECO:0000313" key="2">
    <source>
        <dbReference type="EMBL" id="PSC76696.1"/>
    </source>
</evidence>
<feature type="region of interest" description="Disordered" evidence="1">
    <location>
        <begin position="124"/>
        <end position="158"/>
    </location>
</feature>
<keyword evidence="3" id="KW-1185">Reference proteome</keyword>
<dbReference type="AlphaFoldDB" id="A0A2P6VRG7"/>
<feature type="compositionally biased region" description="Low complexity" evidence="1">
    <location>
        <begin position="130"/>
        <end position="150"/>
    </location>
</feature>
<name>A0A2P6VRG7_9CHLO</name>
<evidence type="ECO:0000256" key="1">
    <source>
        <dbReference type="SAM" id="MobiDB-lite"/>
    </source>
</evidence>
<feature type="region of interest" description="Disordered" evidence="1">
    <location>
        <begin position="1"/>
        <end position="52"/>
    </location>
</feature>
<dbReference type="Proteomes" id="UP000239649">
    <property type="component" value="Unassembled WGS sequence"/>
</dbReference>
<dbReference type="EMBL" id="LHPF02000001">
    <property type="protein sequence ID" value="PSC76696.1"/>
    <property type="molecule type" value="Genomic_DNA"/>
</dbReference>
<accession>A0A2P6VRG7</accession>
<comment type="caution">
    <text evidence="2">The sequence shown here is derived from an EMBL/GenBank/DDBJ whole genome shotgun (WGS) entry which is preliminary data.</text>
</comment>
<organism evidence="2 3">
    <name type="scientific">Micractinium conductrix</name>
    <dbReference type="NCBI Taxonomy" id="554055"/>
    <lineage>
        <taxon>Eukaryota</taxon>
        <taxon>Viridiplantae</taxon>
        <taxon>Chlorophyta</taxon>
        <taxon>core chlorophytes</taxon>
        <taxon>Trebouxiophyceae</taxon>
        <taxon>Chlorellales</taxon>
        <taxon>Chlorellaceae</taxon>
        <taxon>Chlorella clade</taxon>
        <taxon>Micractinium</taxon>
    </lineage>
</organism>
<evidence type="ECO:0000313" key="3">
    <source>
        <dbReference type="Proteomes" id="UP000239649"/>
    </source>
</evidence>
<proteinExistence type="predicted"/>